<feature type="region of interest" description="Disordered" evidence="1">
    <location>
        <begin position="1"/>
        <end position="26"/>
    </location>
</feature>
<reference evidence="2 3" key="2">
    <citation type="submission" date="2018-11" db="EMBL/GenBank/DDBJ databases">
        <authorList>
            <consortium name="Pathogen Informatics"/>
        </authorList>
    </citation>
    <scope>NUCLEOTIDE SEQUENCE [LARGE SCALE GENOMIC DNA]</scope>
</reference>
<dbReference type="InterPro" id="IPR027417">
    <property type="entry name" value="P-loop_NTPase"/>
</dbReference>
<evidence type="ECO:0000313" key="2">
    <source>
        <dbReference type="EMBL" id="VDN07019.1"/>
    </source>
</evidence>
<keyword evidence="3" id="KW-1185">Reference proteome</keyword>
<dbReference type="OrthoDB" id="5820602at2759"/>
<dbReference type="WBParaSite" id="TCLT_0000940001-mRNA-1">
    <property type="protein sequence ID" value="TCLT_0000940001-mRNA-1"/>
    <property type="gene ID" value="TCLT_0000940001"/>
</dbReference>
<sequence length="233" mass="26106">MSGEDTESAQELAETSSLQPSTDDSSLSLQNSQRFILPWSVRANSLVLISESSLLFGGRKARYLPLAFTSESEIIENPCRVVMLGDYASGISLLRIELMQLISPKDIPFSNNGCCKMTTEEGYEVQLWLFISMQDFELFCQQSNETIHCCIACYTPAIPQTYRSVIEKWIPEFLNKYADKPVILCALGDSNGCDIDNGETLFMNSFCDNNLIHMDISFFDKVNSIGITVLRSL</sequence>
<gene>
    <name evidence="2" type="ORF">TCLT_LOCUS9389</name>
</gene>
<dbReference type="Gene3D" id="3.40.50.300">
    <property type="entry name" value="P-loop containing nucleotide triphosphate hydrolases"/>
    <property type="match status" value="1"/>
</dbReference>
<evidence type="ECO:0000256" key="1">
    <source>
        <dbReference type="SAM" id="MobiDB-lite"/>
    </source>
</evidence>
<dbReference type="EMBL" id="UYYF01004787">
    <property type="protein sequence ID" value="VDN07019.1"/>
    <property type="molecule type" value="Genomic_DNA"/>
</dbReference>
<name>A0A0N5D8G8_THECL</name>
<dbReference type="OMA" id="CTESIDC"/>
<dbReference type="AlphaFoldDB" id="A0A0N5D8G8"/>
<proteinExistence type="predicted"/>
<protein>
    <submittedName>
        <fullName evidence="4">Proteasome assembly chaperone 1</fullName>
    </submittedName>
</protein>
<accession>A0A0N5D8G8</accession>
<dbReference type="SUPFAM" id="SSF52540">
    <property type="entry name" value="P-loop containing nucleoside triphosphate hydrolases"/>
    <property type="match status" value="1"/>
</dbReference>
<reference evidence="4" key="1">
    <citation type="submission" date="2017-02" db="UniProtKB">
        <authorList>
            <consortium name="WormBaseParasite"/>
        </authorList>
    </citation>
    <scope>IDENTIFICATION</scope>
</reference>
<feature type="compositionally biased region" description="Polar residues" evidence="1">
    <location>
        <begin position="13"/>
        <end position="26"/>
    </location>
</feature>
<organism evidence="4">
    <name type="scientific">Thelazia callipaeda</name>
    <name type="common">Oriental eyeworm</name>
    <name type="synonym">Parasitic nematode</name>
    <dbReference type="NCBI Taxonomy" id="103827"/>
    <lineage>
        <taxon>Eukaryota</taxon>
        <taxon>Metazoa</taxon>
        <taxon>Ecdysozoa</taxon>
        <taxon>Nematoda</taxon>
        <taxon>Chromadorea</taxon>
        <taxon>Rhabditida</taxon>
        <taxon>Spirurina</taxon>
        <taxon>Spiruromorpha</taxon>
        <taxon>Thelazioidea</taxon>
        <taxon>Thelaziidae</taxon>
        <taxon>Thelazia</taxon>
    </lineage>
</organism>
<evidence type="ECO:0000313" key="3">
    <source>
        <dbReference type="Proteomes" id="UP000276776"/>
    </source>
</evidence>
<evidence type="ECO:0000313" key="4">
    <source>
        <dbReference type="WBParaSite" id="TCLT_0000940001-mRNA-1"/>
    </source>
</evidence>
<dbReference type="Proteomes" id="UP000276776">
    <property type="component" value="Unassembled WGS sequence"/>
</dbReference>